<dbReference type="GO" id="GO:0006352">
    <property type="term" value="P:DNA-templated transcription initiation"/>
    <property type="evidence" value="ECO:0007669"/>
    <property type="project" value="InterPro"/>
</dbReference>
<evidence type="ECO:0000259" key="1">
    <source>
        <dbReference type="Pfam" id="PF04545"/>
    </source>
</evidence>
<dbReference type="RefSeq" id="WP_114661296.1">
    <property type="nucleotide sequence ID" value="NZ_CP031194.1"/>
</dbReference>
<dbReference type="Proteomes" id="UP000253868">
    <property type="component" value="Chromosome"/>
</dbReference>
<dbReference type="InterPro" id="IPR013324">
    <property type="entry name" value="RNA_pol_sigma_r3/r4-like"/>
</dbReference>
<dbReference type="OrthoDB" id="4332887at2"/>
<dbReference type="KEGG" id="spad:DVK44_22545"/>
<evidence type="ECO:0000313" key="2">
    <source>
        <dbReference type="EMBL" id="AXG79972.1"/>
    </source>
</evidence>
<reference evidence="3" key="1">
    <citation type="submission" date="2018-07" db="EMBL/GenBank/DDBJ databases">
        <authorList>
            <person name="Zhao J."/>
        </authorList>
    </citation>
    <scope>NUCLEOTIDE SEQUENCE [LARGE SCALE GENOMIC DNA]</scope>
    <source>
        <strain evidence="3">GSSD-12</strain>
    </source>
</reference>
<proteinExistence type="predicted"/>
<accession>A0A345HTE8</accession>
<dbReference type="GO" id="GO:0003700">
    <property type="term" value="F:DNA-binding transcription factor activity"/>
    <property type="evidence" value="ECO:0007669"/>
    <property type="project" value="InterPro"/>
</dbReference>
<sequence length="163" mass="18011">MRERREDRDRGRAREFEAFAAGAAGRLLHAAVLLTAEPSTAAPRAERLLTAALARTYAEWDLLRGEDPYDRARQALALCFVRGAWRVHWERLSPPRPAAGPGAVGVLGALGPQERLVLVLRLYEGLTDRQTASLIGLPEDRVRAICARGVAAMRRGRVSHARR</sequence>
<keyword evidence="3" id="KW-1185">Reference proteome</keyword>
<protein>
    <recommendedName>
        <fullName evidence="1">RNA polymerase sigma-70 region 4 domain-containing protein</fullName>
    </recommendedName>
</protein>
<dbReference type="Pfam" id="PF04545">
    <property type="entry name" value="Sigma70_r4"/>
    <property type="match status" value="1"/>
</dbReference>
<organism evidence="2 3">
    <name type="scientific">Streptomyces paludis</name>
    <dbReference type="NCBI Taxonomy" id="2282738"/>
    <lineage>
        <taxon>Bacteria</taxon>
        <taxon>Bacillati</taxon>
        <taxon>Actinomycetota</taxon>
        <taxon>Actinomycetes</taxon>
        <taxon>Kitasatosporales</taxon>
        <taxon>Streptomycetaceae</taxon>
        <taxon>Streptomyces</taxon>
    </lineage>
</organism>
<dbReference type="EMBL" id="CP031194">
    <property type="protein sequence ID" value="AXG79972.1"/>
    <property type="molecule type" value="Genomic_DNA"/>
</dbReference>
<dbReference type="InterPro" id="IPR036388">
    <property type="entry name" value="WH-like_DNA-bd_sf"/>
</dbReference>
<dbReference type="AlphaFoldDB" id="A0A345HTE8"/>
<dbReference type="Gene3D" id="1.10.10.10">
    <property type="entry name" value="Winged helix-like DNA-binding domain superfamily/Winged helix DNA-binding domain"/>
    <property type="match status" value="1"/>
</dbReference>
<gene>
    <name evidence="2" type="ORF">DVK44_22545</name>
</gene>
<dbReference type="InterPro" id="IPR007630">
    <property type="entry name" value="RNA_pol_sigma70_r4"/>
</dbReference>
<evidence type="ECO:0000313" key="3">
    <source>
        <dbReference type="Proteomes" id="UP000253868"/>
    </source>
</evidence>
<feature type="domain" description="RNA polymerase sigma-70 region 4" evidence="1">
    <location>
        <begin position="107"/>
        <end position="154"/>
    </location>
</feature>
<name>A0A345HTE8_9ACTN</name>
<dbReference type="SUPFAM" id="SSF88659">
    <property type="entry name" value="Sigma3 and sigma4 domains of RNA polymerase sigma factors"/>
    <property type="match status" value="1"/>
</dbReference>